<comment type="similarity">
    <text evidence="4">Belongs to the HepT RNase toxin family.</text>
</comment>
<dbReference type="Pfam" id="PF01934">
    <property type="entry name" value="HepT-like"/>
    <property type="match status" value="1"/>
</dbReference>
<evidence type="ECO:0000313" key="6">
    <source>
        <dbReference type="Proteomes" id="UP000003374"/>
    </source>
</evidence>
<reference evidence="5 6" key="1">
    <citation type="submission" date="2006-02" db="EMBL/GenBank/DDBJ databases">
        <authorList>
            <person name="Waterbury J."/>
            <person name="Ferriera S."/>
            <person name="Johnson J."/>
            <person name="Kravitz S."/>
            <person name="Halpern A."/>
            <person name="Remington K."/>
            <person name="Beeson K."/>
            <person name="Tran B."/>
            <person name="Rogers Y.-H."/>
            <person name="Friedman R."/>
            <person name="Venter J.C."/>
        </authorList>
    </citation>
    <scope>NUCLEOTIDE SEQUENCE [LARGE SCALE GENOMIC DNA]</scope>
    <source>
        <strain evidence="5 6">Nb-231</strain>
    </source>
</reference>
<evidence type="ECO:0000256" key="4">
    <source>
        <dbReference type="ARBA" id="ARBA00024207"/>
    </source>
</evidence>
<dbReference type="GO" id="GO:0004540">
    <property type="term" value="F:RNA nuclease activity"/>
    <property type="evidence" value="ECO:0007669"/>
    <property type="project" value="InterPro"/>
</dbReference>
<gene>
    <name evidence="5" type="ORF">NB231_16733</name>
</gene>
<evidence type="ECO:0000313" key="5">
    <source>
        <dbReference type="EMBL" id="EAR23485.1"/>
    </source>
</evidence>
<evidence type="ECO:0000256" key="1">
    <source>
        <dbReference type="ARBA" id="ARBA00022649"/>
    </source>
</evidence>
<dbReference type="HOGENOM" id="CLU_142825_1_1_6"/>
<dbReference type="OrthoDB" id="9796612at2"/>
<dbReference type="PANTHER" id="PTHR33397">
    <property type="entry name" value="UPF0331 PROTEIN YUTE"/>
    <property type="match status" value="1"/>
</dbReference>
<organism evidence="5 6">
    <name type="scientific">Nitrococcus mobilis Nb-231</name>
    <dbReference type="NCBI Taxonomy" id="314278"/>
    <lineage>
        <taxon>Bacteria</taxon>
        <taxon>Pseudomonadati</taxon>
        <taxon>Pseudomonadota</taxon>
        <taxon>Gammaproteobacteria</taxon>
        <taxon>Chromatiales</taxon>
        <taxon>Ectothiorhodospiraceae</taxon>
        <taxon>Nitrococcus</taxon>
    </lineage>
</organism>
<dbReference type="Gene3D" id="1.20.120.580">
    <property type="entry name" value="bsu32300-like"/>
    <property type="match status" value="1"/>
</dbReference>
<dbReference type="InterPro" id="IPR008201">
    <property type="entry name" value="HepT-like"/>
</dbReference>
<evidence type="ECO:0008006" key="7">
    <source>
        <dbReference type="Google" id="ProtNLM"/>
    </source>
</evidence>
<dbReference type="GO" id="GO:0110001">
    <property type="term" value="C:toxin-antitoxin complex"/>
    <property type="evidence" value="ECO:0007669"/>
    <property type="project" value="InterPro"/>
</dbReference>
<sequence length="144" mass="16126">MDTLILQEKLEALRRCVRRIEERRADSAGELGKDLDRQDIVTLNLTRAVQLCVDMAVHVIAESEQMAPQTMGEAFEGLAKLGLISEALSLRMKAAVGFRNIAIHQYQSIDWDIVHAITWKGLEDFRNFARAMATLTDNGPNTSV</sequence>
<dbReference type="EMBL" id="AAOF01000001">
    <property type="protein sequence ID" value="EAR23485.1"/>
    <property type="molecule type" value="Genomic_DNA"/>
</dbReference>
<evidence type="ECO:0000256" key="3">
    <source>
        <dbReference type="ARBA" id="ARBA00022801"/>
    </source>
</evidence>
<keyword evidence="2" id="KW-0540">Nuclease</keyword>
<proteinExistence type="inferred from homology"/>
<dbReference type="InterPro" id="IPR037038">
    <property type="entry name" value="HepT-like_sf"/>
</dbReference>
<dbReference type="InterPro" id="IPR052379">
    <property type="entry name" value="Type_VII_TA_RNase"/>
</dbReference>
<dbReference type="STRING" id="314278.NB231_16733"/>
<keyword evidence="3" id="KW-0378">Hydrolase</keyword>
<comment type="caution">
    <text evidence="5">The sequence shown here is derived from an EMBL/GenBank/DDBJ whole genome shotgun (WGS) entry which is preliminary data.</text>
</comment>
<keyword evidence="6" id="KW-1185">Reference proteome</keyword>
<dbReference type="PANTHER" id="PTHR33397:SF3">
    <property type="entry name" value="MRNA NUCLEASE HEPT"/>
    <property type="match status" value="1"/>
</dbReference>
<keyword evidence="1" id="KW-1277">Toxin-antitoxin system</keyword>
<dbReference type="AlphaFoldDB" id="A4BME7"/>
<dbReference type="GO" id="GO:0016787">
    <property type="term" value="F:hydrolase activity"/>
    <property type="evidence" value="ECO:0007669"/>
    <property type="project" value="UniProtKB-KW"/>
</dbReference>
<accession>A4BME7</accession>
<dbReference type="NCBIfam" id="NF047751">
    <property type="entry name" value="HepT_toxin"/>
    <property type="match status" value="1"/>
</dbReference>
<dbReference type="RefSeq" id="WP_005004852.1">
    <property type="nucleotide sequence ID" value="NZ_CH672427.1"/>
</dbReference>
<evidence type="ECO:0000256" key="2">
    <source>
        <dbReference type="ARBA" id="ARBA00022722"/>
    </source>
</evidence>
<protein>
    <recommendedName>
        <fullName evidence="7">DUF86 domain-containing protein</fullName>
    </recommendedName>
</protein>
<name>A4BME7_9GAMM</name>
<dbReference type="Proteomes" id="UP000003374">
    <property type="component" value="Unassembled WGS sequence"/>
</dbReference>
<dbReference type="eggNOG" id="COG2445">
    <property type="taxonomic scope" value="Bacteria"/>
</dbReference>